<organism evidence="1">
    <name type="scientific">marine metagenome</name>
    <dbReference type="NCBI Taxonomy" id="408172"/>
    <lineage>
        <taxon>unclassified sequences</taxon>
        <taxon>metagenomes</taxon>
        <taxon>ecological metagenomes</taxon>
    </lineage>
</organism>
<feature type="non-terminal residue" evidence="1">
    <location>
        <position position="56"/>
    </location>
</feature>
<name>A0A382YS40_9ZZZZ</name>
<reference evidence="1" key="1">
    <citation type="submission" date="2018-05" db="EMBL/GenBank/DDBJ databases">
        <authorList>
            <person name="Lanie J.A."/>
            <person name="Ng W.-L."/>
            <person name="Kazmierczak K.M."/>
            <person name="Andrzejewski T.M."/>
            <person name="Davidsen T.M."/>
            <person name="Wayne K.J."/>
            <person name="Tettelin H."/>
            <person name="Glass J.I."/>
            <person name="Rusch D."/>
            <person name="Podicherti R."/>
            <person name="Tsui H.-C.T."/>
            <person name="Winkler M.E."/>
        </authorList>
    </citation>
    <scope>NUCLEOTIDE SEQUENCE</scope>
</reference>
<accession>A0A382YS40</accession>
<sequence>MLSFNTKNILNRIRDRIYSKQDAIGQGGDCSFLTKAQIKAKADHYNISTKEDALSS</sequence>
<dbReference type="AlphaFoldDB" id="A0A382YS40"/>
<protein>
    <submittedName>
        <fullName evidence="1">Uncharacterized protein</fullName>
    </submittedName>
</protein>
<dbReference type="EMBL" id="UINC01178121">
    <property type="protein sequence ID" value="SVD86107.1"/>
    <property type="molecule type" value="Genomic_DNA"/>
</dbReference>
<evidence type="ECO:0000313" key="1">
    <source>
        <dbReference type="EMBL" id="SVD86107.1"/>
    </source>
</evidence>
<proteinExistence type="predicted"/>
<gene>
    <name evidence="1" type="ORF">METZ01_LOCUS438961</name>
</gene>